<gene>
    <name evidence="1" type="ordered locus">Nwi_3104</name>
</gene>
<proteinExistence type="predicted"/>
<accession>Q3SMZ0</accession>
<dbReference type="EMBL" id="CP000115">
    <property type="protein sequence ID" value="ABA06351.1"/>
    <property type="molecule type" value="Genomic_DNA"/>
</dbReference>
<evidence type="ECO:0000313" key="1">
    <source>
        <dbReference type="EMBL" id="ABA06351.1"/>
    </source>
</evidence>
<name>Q3SMZ0_NITWN</name>
<dbReference type="AlphaFoldDB" id="Q3SMZ0"/>
<dbReference type="HOGENOM" id="CLU_2539147_0_0_5"/>
<keyword evidence="2" id="KW-1185">Reference proteome</keyword>
<evidence type="ECO:0000313" key="2">
    <source>
        <dbReference type="Proteomes" id="UP000002531"/>
    </source>
</evidence>
<dbReference type="Proteomes" id="UP000002531">
    <property type="component" value="Chromosome"/>
</dbReference>
<dbReference type="KEGG" id="nwi:Nwi_3104"/>
<protein>
    <submittedName>
        <fullName evidence="1">Uncharacterized protein</fullName>
    </submittedName>
</protein>
<organism evidence="1 2">
    <name type="scientific">Nitrobacter winogradskyi (strain ATCC 25391 / DSM 10237 / CIP 104748 / NCIMB 11846 / Nb-255)</name>
    <dbReference type="NCBI Taxonomy" id="323098"/>
    <lineage>
        <taxon>Bacteria</taxon>
        <taxon>Pseudomonadati</taxon>
        <taxon>Pseudomonadota</taxon>
        <taxon>Alphaproteobacteria</taxon>
        <taxon>Hyphomicrobiales</taxon>
        <taxon>Nitrobacteraceae</taxon>
        <taxon>Nitrobacter</taxon>
    </lineage>
</organism>
<sequence>MRTYTRRSGTDFHNVLTAKQPTRRTCRGLSDKQKADAVRAYGPHAIWKDVGQRLLDNTCPHRTGRHEVNGYWPGWERLLQRRP</sequence>
<reference evidence="1 2" key="1">
    <citation type="journal article" date="2006" name="Appl. Environ. Microbiol.">
        <title>Genome sequence of the chemolithoautotrophic nitrite-oxidizing bacterium Nitrobacter winogradskyi Nb-255.</title>
        <authorList>
            <person name="Starkenburg S.R."/>
            <person name="Chain P.S."/>
            <person name="Sayavedra-Soto L.A."/>
            <person name="Hauser L."/>
            <person name="Land M.L."/>
            <person name="Larimer F.W."/>
            <person name="Malfatti S.A."/>
            <person name="Klotz M.G."/>
            <person name="Bottomley P.J."/>
            <person name="Arp D.J."/>
            <person name="Hickey W.J."/>
        </authorList>
    </citation>
    <scope>NUCLEOTIDE SEQUENCE [LARGE SCALE GENOMIC DNA]</scope>
    <source>
        <strain evidence="2">ATCC 25391 / DSM 10237 / CIP 104748 / NCIMB 11846 / Nb-255</strain>
    </source>
</reference>